<dbReference type="Proteomes" id="UP000325286">
    <property type="component" value="Chromosome"/>
</dbReference>
<evidence type="ECO:0000256" key="6">
    <source>
        <dbReference type="ARBA" id="ARBA00024916"/>
    </source>
</evidence>
<evidence type="ECO:0000256" key="1">
    <source>
        <dbReference type="ARBA" id="ARBA00008213"/>
    </source>
</evidence>
<dbReference type="GO" id="GO:0003746">
    <property type="term" value="F:translation elongation factor activity"/>
    <property type="evidence" value="ECO:0007669"/>
    <property type="project" value="UniProtKB-KW"/>
</dbReference>
<evidence type="ECO:0000256" key="9">
    <source>
        <dbReference type="RuleBase" id="RU000556"/>
    </source>
</evidence>
<feature type="domain" description="Transcription elongation factor GreA/GreB C-terminal" evidence="10">
    <location>
        <begin position="82"/>
        <end position="156"/>
    </location>
</feature>
<dbReference type="PANTHER" id="PTHR30437">
    <property type="entry name" value="TRANSCRIPTION ELONGATION FACTOR GREA"/>
    <property type="match status" value="1"/>
</dbReference>
<dbReference type="GO" id="GO:0003677">
    <property type="term" value="F:DNA binding"/>
    <property type="evidence" value="ECO:0007669"/>
    <property type="project" value="UniProtKB-UniRule"/>
</dbReference>
<dbReference type="FunFam" id="3.10.50.30:FF:000001">
    <property type="entry name" value="Transcription elongation factor GreA"/>
    <property type="match status" value="1"/>
</dbReference>
<evidence type="ECO:0000256" key="2">
    <source>
        <dbReference type="ARBA" id="ARBA00013729"/>
    </source>
</evidence>
<dbReference type="HAMAP" id="MF_00105">
    <property type="entry name" value="GreA_GreB"/>
    <property type="match status" value="1"/>
</dbReference>
<dbReference type="Pfam" id="PF01272">
    <property type="entry name" value="GreA_GreB"/>
    <property type="match status" value="1"/>
</dbReference>
<dbReference type="OrthoDB" id="9808774at2"/>
<dbReference type="InterPro" id="IPR028624">
    <property type="entry name" value="Tscrpt_elong_fac_GreA/B"/>
</dbReference>
<dbReference type="GO" id="GO:0032784">
    <property type="term" value="P:regulation of DNA-templated transcription elongation"/>
    <property type="evidence" value="ECO:0007669"/>
    <property type="project" value="UniProtKB-UniRule"/>
</dbReference>
<dbReference type="GO" id="GO:0006354">
    <property type="term" value="P:DNA-templated transcription elongation"/>
    <property type="evidence" value="ECO:0007669"/>
    <property type="project" value="TreeGrafter"/>
</dbReference>
<gene>
    <name evidence="8 12" type="primary">greA</name>
    <name evidence="12" type="ORF">UC8_43650</name>
</gene>
<keyword evidence="12" id="KW-0251">Elongation factor</keyword>
<evidence type="ECO:0000259" key="11">
    <source>
        <dbReference type="Pfam" id="PF03449"/>
    </source>
</evidence>
<dbReference type="FunFam" id="1.10.287.180:FF:000001">
    <property type="entry name" value="Transcription elongation factor GreA"/>
    <property type="match status" value="1"/>
</dbReference>
<dbReference type="GO" id="GO:0070063">
    <property type="term" value="F:RNA polymerase binding"/>
    <property type="evidence" value="ECO:0007669"/>
    <property type="project" value="InterPro"/>
</dbReference>
<dbReference type="Gene3D" id="3.10.50.30">
    <property type="entry name" value="Transcription elongation factor, GreA/GreB, C-terminal domain"/>
    <property type="match status" value="1"/>
</dbReference>
<evidence type="ECO:0000256" key="5">
    <source>
        <dbReference type="ARBA" id="ARBA00023163"/>
    </source>
</evidence>
<keyword evidence="3 8" id="KW-0805">Transcription regulation</keyword>
<dbReference type="Pfam" id="PF03449">
    <property type="entry name" value="GreA_GreB_N"/>
    <property type="match status" value="1"/>
</dbReference>
<evidence type="ECO:0000256" key="4">
    <source>
        <dbReference type="ARBA" id="ARBA00023125"/>
    </source>
</evidence>
<dbReference type="InterPro" id="IPR001437">
    <property type="entry name" value="Tscrpt_elong_fac_GreA/B_C"/>
</dbReference>
<name>A0A5B9R6U0_9BACT</name>
<comment type="similarity">
    <text evidence="1 8 9">Belongs to the GreA/GreB family.</text>
</comment>
<comment type="function">
    <text evidence="6 8 9">Necessary for efficient RNA polymerase transcription elongation past template-encoded arresting sites. The arresting sites in DNA have the property of trapping a certain fraction of elongating RNA polymerases that pass through, resulting in locked ternary complexes. Cleavage of the nascent transcript by cleavage factors such as GreA or GreB allows the resumption of elongation from the new 3'terminus. GreA releases sequences of 2 to 3 nucleotides.</text>
</comment>
<keyword evidence="5 8" id="KW-0804">Transcription</keyword>
<dbReference type="Gene3D" id="1.10.287.180">
    <property type="entry name" value="Transcription elongation factor, GreA/GreB, N-terminal domain"/>
    <property type="match status" value="1"/>
</dbReference>
<evidence type="ECO:0000256" key="3">
    <source>
        <dbReference type="ARBA" id="ARBA00023015"/>
    </source>
</evidence>
<reference evidence="12 13" key="1">
    <citation type="submission" date="2019-08" db="EMBL/GenBank/DDBJ databases">
        <title>Deep-cultivation of Planctomycetes and their phenomic and genomic characterization uncovers novel biology.</title>
        <authorList>
            <person name="Wiegand S."/>
            <person name="Jogler M."/>
            <person name="Boedeker C."/>
            <person name="Pinto D."/>
            <person name="Vollmers J."/>
            <person name="Rivas-Marin E."/>
            <person name="Kohn T."/>
            <person name="Peeters S.H."/>
            <person name="Heuer A."/>
            <person name="Rast P."/>
            <person name="Oberbeckmann S."/>
            <person name="Bunk B."/>
            <person name="Jeske O."/>
            <person name="Meyerdierks A."/>
            <person name="Storesund J.E."/>
            <person name="Kallscheuer N."/>
            <person name="Luecker S."/>
            <person name="Lage O.M."/>
            <person name="Pohl T."/>
            <person name="Merkel B.J."/>
            <person name="Hornburger P."/>
            <person name="Mueller R.-W."/>
            <person name="Bruemmer F."/>
            <person name="Labrenz M."/>
            <person name="Spormann A.M."/>
            <person name="Op den Camp H."/>
            <person name="Overmann J."/>
            <person name="Amann R."/>
            <person name="Jetten M.S.M."/>
            <person name="Mascher T."/>
            <person name="Medema M.H."/>
            <person name="Devos D.P."/>
            <person name="Kaster A.-K."/>
            <person name="Ovreas L."/>
            <person name="Rohde M."/>
            <person name="Galperin M.Y."/>
            <person name="Jogler C."/>
        </authorList>
    </citation>
    <scope>NUCLEOTIDE SEQUENCE [LARGE SCALE GENOMIC DNA]</scope>
    <source>
        <strain evidence="12 13">UC8</strain>
    </source>
</reference>
<dbReference type="EMBL" id="CP042914">
    <property type="protein sequence ID" value="QEG42331.1"/>
    <property type="molecule type" value="Genomic_DNA"/>
</dbReference>
<dbReference type="InterPro" id="IPR022691">
    <property type="entry name" value="Tscrpt_elong_fac_GreA/B_N"/>
</dbReference>
<feature type="domain" description="Transcription elongation factor GreA/GreB N-terminal" evidence="11">
    <location>
        <begin position="5"/>
        <end position="75"/>
    </location>
</feature>
<keyword evidence="4 8" id="KW-0238">DNA-binding</keyword>
<dbReference type="SUPFAM" id="SSF54534">
    <property type="entry name" value="FKBP-like"/>
    <property type="match status" value="1"/>
</dbReference>
<dbReference type="InterPro" id="IPR006359">
    <property type="entry name" value="Tscrpt_elong_fac_GreA"/>
</dbReference>
<keyword evidence="12" id="KW-0648">Protein biosynthesis</keyword>
<dbReference type="PIRSF" id="PIRSF006092">
    <property type="entry name" value="GreA_GreB"/>
    <property type="match status" value="1"/>
</dbReference>
<dbReference type="SUPFAM" id="SSF46557">
    <property type="entry name" value="GreA transcript cleavage protein, N-terminal domain"/>
    <property type="match status" value="1"/>
</dbReference>
<evidence type="ECO:0000313" key="12">
    <source>
        <dbReference type="EMBL" id="QEG42331.1"/>
    </source>
</evidence>
<proteinExistence type="inferred from homology"/>
<dbReference type="InterPro" id="IPR036805">
    <property type="entry name" value="Tscrpt_elong_fac_GreA/B_N_sf"/>
</dbReference>
<dbReference type="NCBIfam" id="NF001263">
    <property type="entry name" value="PRK00226.1-4"/>
    <property type="match status" value="1"/>
</dbReference>
<accession>A0A5B9R6U0</accession>
<protein>
    <recommendedName>
        <fullName evidence="2 8">Transcription elongation factor GreA</fullName>
    </recommendedName>
    <alternativeName>
        <fullName evidence="7 8">Transcript cleavage factor GreA</fullName>
    </alternativeName>
</protein>
<dbReference type="PANTHER" id="PTHR30437:SF4">
    <property type="entry name" value="TRANSCRIPTION ELONGATION FACTOR GREA"/>
    <property type="match status" value="1"/>
</dbReference>
<evidence type="ECO:0000256" key="7">
    <source>
        <dbReference type="ARBA" id="ARBA00030776"/>
    </source>
</evidence>
<evidence type="ECO:0000313" key="13">
    <source>
        <dbReference type="Proteomes" id="UP000325286"/>
    </source>
</evidence>
<evidence type="ECO:0000256" key="8">
    <source>
        <dbReference type="HAMAP-Rule" id="MF_00105"/>
    </source>
</evidence>
<evidence type="ECO:0000259" key="10">
    <source>
        <dbReference type="Pfam" id="PF01272"/>
    </source>
</evidence>
<dbReference type="NCBIfam" id="TIGR01462">
    <property type="entry name" value="greA"/>
    <property type="match status" value="1"/>
</dbReference>
<dbReference type="InterPro" id="IPR023459">
    <property type="entry name" value="Tscrpt_elong_fac_GreA/B_fam"/>
</dbReference>
<dbReference type="AlphaFoldDB" id="A0A5B9R6U0"/>
<dbReference type="RefSeq" id="WP_068131623.1">
    <property type="nucleotide sequence ID" value="NZ_CP042914.1"/>
</dbReference>
<organism evidence="12 13">
    <name type="scientific">Roseimaritima ulvae</name>
    <dbReference type="NCBI Taxonomy" id="980254"/>
    <lineage>
        <taxon>Bacteria</taxon>
        <taxon>Pseudomonadati</taxon>
        <taxon>Planctomycetota</taxon>
        <taxon>Planctomycetia</taxon>
        <taxon>Pirellulales</taxon>
        <taxon>Pirellulaceae</taxon>
        <taxon>Roseimaritima</taxon>
    </lineage>
</organism>
<dbReference type="NCBIfam" id="NF001261">
    <property type="entry name" value="PRK00226.1-2"/>
    <property type="match status" value="1"/>
</dbReference>
<sequence length="161" mass="17841">MNDSVPMTRAGYNKIKAEMERLDSVEMPKITEKIAEARAEGDLKENAEYHAQRENQGMLQRKIDELKMKLARATIVDVSSLPKDEVVFGCTVTVEDLAYRDEEQFTLVGAGEEDYDSGKILVTSPLGQGLVGKKVGDTAEIDAPAGKMKFKVLKIEFLDAE</sequence>
<dbReference type="InterPro" id="IPR036953">
    <property type="entry name" value="GreA/GreB_C_sf"/>
</dbReference>
<keyword evidence="13" id="KW-1185">Reference proteome</keyword>
<dbReference type="KEGG" id="rul:UC8_43650"/>